<evidence type="ECO:0000256" key="5">
    <source>
        <dbReference type="ARBA" id="ARBA00013063"/>
    </source>
</evidence>
<keyword evidence="10" id="KW-1185">Reference proteome</keyword>
<dbReference type="eggNOG" id="COG0800">
    <property type="taxonomic scope" value="Bacteria"/>
</dbReference>
<dbReference type="NCBIfam" id="NF004325">
    <property type="entry name" value="PRK05718.1"/>
    <property type="match status" value="1"/>
</dbReference>
<dbReference type="PROSITE" id="PS00159">
    <property type="entry name" value="ALDOLASE_KDPG_KHG_1"/>
    <property type="match status" value="1"/>
</dbReference>
<comment type="pathway">
    <text evidence="2">Carbohydrate acid metabolism; 2-dehydro-3-deoxy-D-gluconate degradation; D-glyceraldehyde 3-phosphate and pyruvate from 2-dehydro-3-deoxy-D-gluconate: step 2/2.</text>
</comment>
<evidence type="ECO:0000256" key="6">
    <source>
        <dbReference type="ARBA" id="ARBA00023239"/>
    </source>
</evidence>
<dbReference type="NCBIfam" id="TIGR01182">
    <property type="entry name" value="eda"/>
    <property type="match status" value="1"/>
</dbReference>
<dbReference type="CDD" id="cd00452">
    <property type="entry name" value="KDPG_aldolase"/>
    <property type="match status" value="1"/>
</dbReference>
<evidence type="ECO:0000313" key="9">
    <source>
        <dbReference type="EMBL" id="EEG47714.1"/>
    </source>
</evidence>
<evidence type="ECO:0000313" key="10">
    <source>
        <dbReference type="Proteomes" id="UP000003100"/>
    </source>
</evidence>
<dbReference type="PANTHER" id="PTHR30246">
    <property type="entry name" value="2-KETO-3-DEOXY-6-PHOSPHOGLUCONATE ALDOLASE"/>
    <property type="match status" value="1"/>
</dbReference>
<dbReference type="HOGENOM" id="CLU_077795_1_1_9"/>
<keyword evidence="8" id="KW-0119">Carbohydrate metabolism</keyword>
<protein>
    <recommendedName>
        <fullName evidence="5">2-dehydro-3-deoxy-phosphogluconate aldolase</fullName>
        <ecNumber evidence="5">4.1.2.14</ecNumber>
    </recommendedName>
</protein>
<comment type="caution">
    <text evidence="9">The sequence shown here is derived from an EMBL/GenBank/DDBJ whole genome shotgun (WGS) entry which is preliminary data.</text>
</comment>
<comment type="subunit">
    <text evidence="4">Homotrimer.</text>
</comment>
<accession>C0CRA7</accession>
<dbReference type="InterPro" id="IPR031337">
    <property type="entry name" value="KDPG/KHG_AS_1"/>
</dbReference>
<dbReference type="InterPro" id="IPR031338">
    <property type="entry name" value="KDPG/KHG_AS_2"/>
</dbReference>
<evidence type="ECO:0000256" key="8">
    <source>
        <dbReference type="ARBA" id="ARBA00023277"/>
    </source>
</evidence>
<comment type="catalytic activity">
    <reaction evidence="1">
        <text>2-dehydro-3-deoxy-6-phospho-D-gluconate = D-glyceraldehyde 3-phosphate + pyruvate</text>
        <dbReference type="Rhea" id="RHEA:17089"/>
        <dbReference type="ChEBI" id="CHEBI:15361"/>
        <dbReference type="ChEBI" id="CHEBI:57569"/>
        <dbReference type="ChEBI" id="CHEBI:59776"/>
        <dbReference type="EC" id="4.1.2.14"/>
    </reaction>
</comment>
<comment type="similarity">
    <text evidence="3">Belongs to the KHG/KDPG aldolase family.</text>
</comment>
<evidence type="ECO:0000256" key="2">
    <source>
        <dbReference type="ARBA" id="ARBA00004736"/>
    </source>
</evidence>
<dbReference type="EMBL" id="ACBZ01000180">
    <property type="protein sequence ID" value="EEG47714.1"/>
    <property type="molecule type" value="Genomic_DNA"/>
</dbReference>
<proteinExistence type="inferred from homology"/>
<reference evidence="9 10" key="1">
    <citation type="submission" date="2009-01" db="EMBL/GenBank/DDBJ databases">
        <authorList>
            <person name="Fulton L."/>
            <person name="Clifton S."/>
            <person name="Fulton B."/>
            <person name="Xu J."/>
            <person name="Minx P."/>
            <person name="Pepin K.H."/>
            <person name="Johnson M."/>
            <person name="Bhonagiri V."/>
            <person name="Nash W.E."/>
            <person name="Mardis E.R."/>
            <person name="Wilson R.K."/>
        </authorList>
    </citation>
    <scope>NUCLEOTIDE SEQUENCE [LARGE SCALE GENOMIC DNA]</scope>
    <source>
        <strain evidence="10">DSM 10507 / JCM 14656 / S5a33</strain>
    </source>
</reference>
<evidence type="ECO:0000256" key="4">
    <source>
        <dbReference type="ARBA" id="ARBA00011233"/>
    </source>
</evidence>
<dbReference type="RefSeq" id="WP_005951753.1">
    <property type="nucleotide sequence ID" value="NZ_CP136423.1"/>
</dbReference>
<dbReference type="PANTHER" id="PTHR30246:SF1">
    <property type="entry name" value="2-DEHYDRO-3-DEOXY-6-PHOSPHOGALACTONATE ALDOLASE-RELATED"/>
    <property type="match status" value="1"/>
</dbReference>
<keyword evidence="7" id="KW-0704">Schiff base</keyword>
<dbReference type="Gene3D" id="3.20.20.70">
    <property type="entry name" value="Aldolase class I"/>
    <property type="match status" value="1"/>
</dbReference>
<evidence type="ECO:0000256" key="7">
    <source>
        <dbReference type="ARBA" id="ARBA00023270"/>
    </source>
</evidence>
<dbReference type="PATRIC" id="fig|476272.21.peg.96"/>
<reference evidence="9 10" key="2">
    <citation type="submission" date="2009-02" db="EMBL/GenBank/DDBJ databases">
        <title>Draft genome sequence of Blautia hydrogenotrophica DSM 10507 (Ruminococcus hydrogenotrophicus DSM 10507).</title>
        <authorList>
            <person name="Sudarsanam P."/>
            <person name="Ley R."/>
            <person name="Guruge J."/>
            <person name="Turnbaugh P.J."/>
            <person name="Mahowald M."/>
            <person name="Liep D."/>
            <person name="Gordon J."/>
        </authorList>
    </citation>
    <scope>NUCLEOTIDE SEQUENCE [LARGE SCALE GENOMIC DNA]</scope>
    <source>
        <strain evidence="10">DSM 10507 / JCM 14656 / S5a33</strain>
    </source>
</reference>
<dbReference type="PROSITE" id="PS00160">
    <property type="entry name" value="ALDOLASE_KDPG_KHG_2"/>
    <property type="match status" value="1"/>
</dbReference>
<dbReference type="EC" id="4.1.2.14" evidence="5"/>
<evidence type="ECO:0000256" key="1">
    <source>
        <dbReference type="ARBA" id="ARBA00000654"/>
    </source>
</evidence>
<dbReference type="Pfam" id="PF01081">
    <property type="entry name" value="Aldolase"/>
    <property type="match status" value="1"/>
</dbReference>
<dbReference type="Proteomes" id="UP000003100">
    <property type="component" value="Unassembled WGS sequence"/>
</dbReference>
<sequence>MYEKSLETLRRQKLVPVVKLERVQDALPLGETLCEAGLPIAEVTFRTDAAQEAIEKLTKEFPGMTVGAGTVVNKEQAKRAFAAGAQFLVSPGVNREVIEYALGQNCPVYPGTCTPSEIMTALEYGLPVVKFFPANQYGGLKTIQALGSVFSQLQFMPTGGIHAGNLLEYLEDPRVIACGGSWMVKDSLIRQGDFQRVGQLTREAVKLIQEQNGK</sequence>
<organism evidence="9 10">
    <name type="scientific">Blautia hydrogenotrophica (strain DSM 10507 / JCM 14656 / S5a33)</name>
    <name type="common">Ruminococcus hydrogenotrophicus</name>
    <dbReference type="NCBI Taxonomy" id="476272"/>
    <lineage>
        <taxon>Bacteria</taxon>
        <taxon>Bacillati</taxon>
        <taxon>Bacillota</taxon>
        <taxon>Clostridia</taxon>
        <taxon>Lachnospirales</taxon>
        <taxon>Lachnospiraceae</taxon>
        <taxon>Blautia</taxon>
    </lineage>
</organism>
<name>C0CRA7_BLAHS</name>
<evidence type="ECO:0000256" key="3">
    <source>
        <dbReference type="ARBA" id="ARBA00006906"/>
    </source>
</evidence>
<keyword evidence="6" id="KW-0456">Lyase</keyword>
<dbReference type="InterPro" id="IPR013785">
    <property type="entry name" value="Aldolase_TIM"/>
</dbReference>
<dbReference type="InterPro" id="IPR000887">
    <property type="entry name" value="Aldlse_KDPG_KHG"/>
</dbReference>
<dbReference type="GeneID" id="86823243"/>
<dbReference type="AlphaFoldDB" id="C0CRA7"/>
<gene>
    <name evidence="9" type="ORF">RUMHYD_03421</name>
</gene>
<dbReference type="SUPFAM" id="SSF51569">
    <property type="entry name" value="Aldolase"/>
    <property type="match status" value="1"/>
</dbReference>
<dbReference type="GO" id="GO:0008675">
    <property type="term" value="F:2-dehydro-3-deoxy-phosphogluconate aldolase activity"/>
    <property type="evidence" value="ECO:0007669"/>
    <property type="project" value="UniProtKB-EC"/>
</dbReference>